<dbReference type="Proteomes" id="UP001292094">
    <property type="component" value="Unassembled WGS sequence"/>
</dbReference>
<gene>
    <name evidence="2" type="ORF">Pmani_012470</name>
</gene>
<dbReference type="EMBL" id="JAWZYT010001027">
    <property type="protein sequence ID" value="KAK4316340.1"/>
    <property type="molecule type" value="Genomic_DNA"/>
</dbReference>
<feature type="compositionally biased region" description="Polar residues" evidence="1">
    <location>
        <begin position="1"/>
        <end position="13"/>
    </location>
</feature>
<dbReference type="AlphaFoldDB" id="A0AAE1UEL0"/>
<reference evidence="2" key="1">
    <citation type="submission" date="2023-11" db="EMBL/GenBank/DDBJ databases">
        <title>Genome assemblies of two species of porcelain crab, Petrolisthes cinctipes and Petrolisthes manimaculis (Anomura: Porcellanidae).</title>
        <authorList>
            <person name="Angst P."/>
        </authorList>
    </citation>
    <scope>NUCLEOTIDE SEQUENCE</scope>
    <source>
        <strain evidence="2">PB745_02</strain>
        <tissue evidence="2">Gill</tissue>
    </source>
</reference>
<feature type="region of interest" description="Disordered" evidence="1">
    <location>
        <begin position="1"/>
        <end position="33"/>
    </location>
</feature>
<dbReference type="SUPFAM" id="SSF53098">
    <property type="entry name" value="Ribonuclease H-like"/>
    <property type="match status" value="1"/>
</dbReference>
<accession>A0AAE1UEL0</accession>
<name>A0AAE1UEL0_9EUCA</name>
<evidence type="ECO:0000256" key="1">
    <source>
        <dbReference type="SAM" id="MobiDB-lite"/>
    </source>
</evidence>
<keyword evidence="3" id="KW-1185">Reference proteome</keyword>
<dbReference type="Gene3D" id="3.30.420.10">
    <property type="entry name" value="Ribonuclease H-like superfamily/Ribonuclease H"/>
    <property type="match status" value="1"/>
</dbReference>
<dbReference type="GO" id="GO:0003676">
    <property type="term" value="F:nucleic acid binding"/>
    <property type="evidence" value="ECO:0007669"/>
    <property type="project" value="InterPro"/>
</dbReference>
<protein>
    <submittedName>
        <fullName evidence="2">Uncharacterized protein</fullName>
    </submittedName>
</protein>
<evidence type="ECO:0000313" key="3">
    <source>
        <dbReference type="Proteomes" id="UP001292094"/>
    </source>
</evidence>
<dbReference type="InterPro" id="IPR012337">
    <property type="entry name" value="RNaseH-like_sf"/>
</dbReference>
<sequence>MTKSRQALESDQAGSSGGGSLAEEQTQSAIERSHQTLKGISRKYALQFQSKWDEDLSYLLFVLRDSPNESTGFSPYELVFAHQV</sequence>
<organism evidence="2 3">
    <name type="scientific">Petrolisthes manimaculis</name>
    <dbReference type="NCBI Taxonomy" id="1843537"/>
    <lineage>
        <taxon>Eukaryota</taxon>
        <taxon>Metazoa</taxon>
        <taxon>Ecdysozoa</taxon>
        <taxon>Arthropoda</taxon>
        <taxon>Crustacea</taxon>
        <taxon>Multicrustacea</taxon>
        <taxon>Malacostraca</taxon>
        <taxon>Eumalacostraca</taxon>
        <taxon>Eucarida</taxon>
        <taxon>Decapoda</taxon>
        <taxon>Pleocyemata</taxon>
        <taxon>Anomura</taxon>
        <taxon>Galatheoidea</taxon>
        <taxon>Porcellanidae</taxon>
        <taxon>Petrolisthes</taxon>
    </lineage>
</organism>
<evidence type="ECO:0000313" key="2">
    <source>
        <dbReference type="EMBL" id="KAK4316340.1"/>
    </source>
</evidence>
<proteinExistence type="predicted"/>
<dbReference type="InterPro" id="IPR036397">
    <property type="entry name" value="RNaseH_sf"/>
</dbReference>
<comment type="caution">
    <text evidence="2">The sequence shown here is derived from an EMBL/GenBank/DDBJ whole genome shotgun (WGS) entry which is preliminary data.</text>
</comment>